<sequence>MSTLQSSRPHAAIPDALAGEHWVEPLKDGSHVLVRPLRPEDREREVEFIRNLSPETRHFRFLCAVKEVSPALLDHLMEVDYQRKMAYVALVHRDGELVEIGISRYAAVGDAGECEFAVTLADGWDELGLGEVLLRHLIDSARENGFKRMYSIDAVANVRMQGLARALGFSCRRDPREASQLIHSLEL</sequence>
<dbReference type="Gene3D" id="3.40.630.30">
    <property type="match status" value="1"/>
</dbReference>
<dbReference type="Proteomes" id="UP001211689">
    <property type="component" value="Unassembled WGS sequence"/>
</dbReference>
<feature type="domain" description="N-acetyltransferase" evidence="1">
    <location>
        <begin position="32"/>
        <end position="187"/>
    </location>
</feature>
<keyword evidence="3" id="KW-1185">Reference proteome</keyword>
<dbReference type="SUPFAM" id="SSF55729">
    <property type="entry name" value="Acyl-CoA N-acyltransferases (Nat)"/>
    <property type="match status" value="1"/>
</dbReference>
<gene>
    <name evidence="2" type="ORF">NNO07_09865</name>
</gene>
<evidence type="ECO:0000313" key="3">
    <source>
        <dbReference type="Proteomes" id="UP001211689"/>
    </source>
</evidence>
<dbReference type="EMBL" id="JANEWF010000007">
    <property type="protein sequence ID" value="MDA8483374.1"/>
    <property type="molecule type" value="Genomic_DNA"/>
</dbReference>
<reference evidence="2 3" key="1">
    <citation type="submission" date="2022-07" db="EMBL/GenBank/DDBJ databases">
        <title>Genome Analysis of Selected Gammaproteobacteria from Nigerian Food snails.</title>
        <authorList>
            <person name="Okafor A.C."/>
        </authorList>
    </citation>
    <scope>NUCLEOTIDE SEQUENCE [LARGE SCALE GENOMIC DNA]</scope>
    <source>
        <strain evidence="2 3">Awg 2</strain>
    </source>
</reference>
<dbReference type="InterPro" id="IPR016181">
    <property type="entry name" value="Acyl_CoA_acyltransferase"/>
</dbReference>
<evidence type="ECO:0000313" key="2">
    <source>
        <dbReference type="EMBL" id="MDA8483374.1"/>
    </source>
</evidence>
<dbReference type="PROSITE" id="PS51186">
    <property type="entry name" value="GNAT"/>
    <property type="match status" value="1"/>
</dbReference>
<dbReference type="Pfam" id="PF13302">
    <property type="entry name" value="Acetyltransf_3"/>
    <property type="match status" value="1"/>
</dbReference>
<dbReference type="RefSeq" id="WP_190833764.1">
    <property type="nucleotide sequence ID" value="NZ_JANEWF010000007.1"/>
</dbReference>
<dbReference type="InterPro" id="IPR000182">
    <property type="entry name" value="GNAT_dom"/>
</dbReference>
<organism evidence="2 3">
    <name type="scientific">Metapseudomonas resinovorans</name>
    <name type="common">Pseudomonas resinovorans</name>
    <dbReference type="NCBI Taxonomy" id="53412"/>
    <lineage>
        <taxon>Bacteria</taxon>
        <taxon>Pseudomonadati</taxon>
        <taxon>Pseudomonadota</taxon>
        <taxon>Gammaproteobacteria</taxon>
        <taxon>Pseudomonadales</taxon>
        <taxon>Pseudomonadaceae</taxon>
        <taxon>Metapseudomonas</taxon>
    </lineage>
</organism>
<comment type="caution">
    <text evidence="2">The sequence shown here is derived from an EMBL/GenBank/DDBJ whole genome shotgun (WGS) entry which is preliminary data.</text>
</comment>
<name>A0ABT4Y3G1_METRE</name>
<evidence type="ECO:0000259" key="1">
    <source>
        <dbReference type="PROSITE" id="PS51186"/>
    </source>
</evidence>
<protein>
    <submittedName>
        <fullName evidence="2">GNAT family N-acetyltransferase</fullName>
    </submittedName>
</protein>
<proteinExistence type="predicted"/>
<accession>A0ABT4Y3G1</accession>